<dbReference type="GO" id="GO:0003677">
    <property type="term" value="F:DNA binding"/>
    <property type="evidence" value="ECO:0007669"/>
    <property type="project" value="UniProtKB-KW"/>
</dbReference>
<proteinExistence type="predicted"/>
<dbReference type="PANTHER" id="PTHR31719:SF248">
    <property type="entry name" value="NAC DOMAIN-CONTAINING PROTEIN 10"/>
    <property type="match status" value="1"/>
</dbReference>
<dbReference type="Proteomes" id="UP001237642">
    <property type="component" value="Unassembled WGS sequence"/>
</dbReference>
<dbReference type="PROSITE" id="PS51005">
    <property type="entry name" value="NAC"/>
    <property type="match status" value="1"/>
</dbReference>
<dbReference type="EMBL" id="JAUIZM010000011">
    <property type="protein sequence ID" value="KAK1355611.1"/>
    <property type="molecule type" value="Genomic_DNA"/>
</dbReference>
<feature type="domain" description="NAC" evidence="5">
    <location>
        <begin position="5"/>
        <end position="190"/>
    </location>
</feature>
<sequence length="306" mass="33963">MATSTSKGFRFHPFDAELIDDFLKPLVVEKQYPCNFIQFRQVYGACSNPWLIFPKDDPSWFSSPHLKQTERCMFVFSKLSKVSISTGKKGGSRKAGKKGGGCVGVGNTKKKAGWGTWDGQTSRKQIRDAGGNLIGEHRYLVFQLNEIDSEVIGCDWREVGLYKMHEYSLSGINAGLNSDEPIVLCRITYDSSKKCKVDLKSGSGVDEKAEIDGGVDDPSTATQQLDGLDAINESISLEDLDIWLSFDDFNNPGEDVGPPVDVDQFIECLDFNPQNELVEENSMTNLGKRKSEAEDSSLRNKKACIF</sequence>
<evidence type="ECO:0000256" key="2">
    <source>
        <dbReference type="ARBA" id="ARBA00023125"/>
    </source>
</evidence>
<protein>
    <recommendedName>
        <fullName evidence="5">NAC domain-containing protein</fullName>
    </recommendedName>
</protein>
<reference evidence="6" key="2">
    <citation type="submission" date="2023-05" db="EMBL/GenBank/DDBJ databases">
        <authorList>
            <person name="Schelkunov M.I."/>
        </authorList>
    </citation>
    <scope>NUCLEOTIDE SEQUENCE</scope>
    <source>
        <strain evidence="6">Hsosn_3</strain>
        <tissue evidence="6">Leaf</tissue>
    </source>
</reference>
<evidence type="ECO:0000313" key="7">
    <source>
        <dbReference type="Proteomes" id="UP001237642"/>
    </source>
</evidence>
<keyword evidence="4" id="KW-0539">Nucleus</keyword>
<dbReference type="GO" id="GO:0006355">
    <property type="term" value="P:regulation of DNA-templated transcription"/>
    <property type="evidence" value="ECO:0007669"/>
    <property type="project" value="InterPro"/>
</dbReference>
<comment type="caution">
    <text evidence="6">The sequence shown here is derived from an EMBL/GenBank/DDBJ whole genome shotgun (WGS) entry which is preliminary data.</text>
</comment>
<dbReference type="InterPro" id="IPR036093">
    <property type="entry name" value="NAC_dom_sf"/>
</dbReference>
<dbReference type="GO" id="GO:0048731">
    <property type="term" value="P:system development"/>
    <property type="evidence" value="ECO:0007669"/>
    <property type="project" value="TreeGrafter"/>
</dbReference>
<keyword evidence="1" id="KW-0805">Transcription regulation</keyword>
<reference evidence="6" key="1">
    <citation type="submission" date="2023-02" db="EMBL/GenBank/DDBJ databases">
        <title>Genome of toxic invasive species Heracleum sosnowskyi carries increased number of genes despite the absence of recent whole-genome duplications.</title>
        <authorList>
            <person name="Schelkunov M."/>
            <person name="Shtratnikova V."/>
            <person name="Makarenko M."/>
            <person name="Klepikova A."/>
            <person name="Omelchenko D."/>
            <person name="Novikova G."/>
            <person name="Obukhova E."/>
            <person name="Bogdanov V."/>
            <person name="Penin A."/>
            <person name="Logacheva M."/>
        </authorList>
    </citation>
    <scope>NUCLEOTIDE SEQUENCE</scope>
    <source>
        <strain evidence="6">Hsosn_3</strain>
        <tissue evidence="6">Leaf</tissue>
    </source>
</reference>
<evidence type="ECO:0000256" key="3">
    <source>
        <dbReference type="ARBA" id="ARBA00023163"/>
    </source>
</evidence>
<keyword evidence="2" id="KW-0238">DNA-binding</keyword>
<keyword evidence="3" id="KW-0804">Transcription</keyword>
<evidence type="ECO:0000259" key="5">
    <source>
        <dbReference type="PROSITE" id="PS51005"/>
    </source>
</evidence>
<dbReference type="Gene3D" id="2.170.150.80">
    <property type="entry name" value="NAC domain"/>
    <property type="match status" value="1"/>
</dbReference>
<name>A0AAD8GVZ6_9APIA</name>
<dbReference type="PANTHER" id="PTHR31719">
    <property type="entry name" value="NAC TRANSCRIPTION FACTOR 56"/>
    <property type="match status" value="1"/>
</dbReference>
<dbReference type="AlphaFoldDB" id="A0AAD8GVZ6"/>
<dbReference type="Pfam" id="PF02365">
    <property type="entry name" value="NAM"/>
    <property type="match status" value="1"/>
</dbReference>
<organism evidence="6 7">
    <name type="scientific">Heracleum sosnowskyi</name>
    <dbReference type="NCBI Taxonomy" id="360622"/>
    <lineage>
        <taxon>Eukaryota</taxon>
        <taxon>Viridiplantae</taxon>
        <taxon>Streptophyta</taxon>
        <taxon>Embryophyta</taxon>
        <taxon>Tracheophyta</taxon>
        <taxon>Spermatophyta</taxon>
        <taxon>Magnoliopsida</taxon>
        <taxon>eudicotyledons</taxon>
        <taxon>Gunneridae</taxon>
        <taxon>Pentapetalae</taxon>
        <taxon>asterids</taxon>
        <taxon>campanulids</taxon>
        <taxon>Apiales</taxon>
        <taxon>Apiaceae</taxon>
        <taxon>Apioideae</taxon>
        <taxon>apioid superclade</taxon>
        <taxon>Tordylieae</taxon>
        <taxon>Tordyliinae</taxon>
        <taxon>Heracleum</taxon>
    </lineage>
</organism>
<dbReference type="InterPro" id="IPR003441">
    <property type="entry name" value="NAC-dom"/>
</dbReference>
<keyword evidence="7" id="KW-1185">Reference proteome</keyword>
<accession>A0AAD8GVZ6</accession>
<evidence type="ECO:0000256" key="4">
    <source>
        <dbReference type="ARBA" id="ARBA00023242"/>
    </source>
</evidence>
<evidence type="ECO:0000313" key="6">
    <source>
        <dbReference type="EMBL" id="KAK1355611.1"/>
    </source>
</evidence>
<evidence type="ECO:0000256" key="1">
    <source>
        <dbReference type="ARBA" id="ARBA00023015"/>
    </source>
</evidence>
<gene>
    <name evidence="6" type="ORF">POM88_048867</name>
</gene>
<dbReference type="SUPFAM" id="SSF101941">
    <property type="entry name" value="NAC domain"/>
    <property type="match status" value="1"/>
</dbReference>